<evidence type="ECO:0000256" key="2">
    <source>
        <dbReference type="ARBA" id="ARBA00022741"/>
    </source>
</evidence>
<keyword evidence="10" id="KW-0347">Helicase</keyword>
<evidence type="ECO:0000259" key="8">
    <source>
        <dbReference type="PROSITE" id="PS51192"/>
    </source>
</evidence>
<name>A0ABN6KG63_9LEPT</name>
<dbReference type="Pfam" id="PF13307">
    <property type="entry name" value="Helicase_C_2"/>
    <property type="match status" value="1"/>
</dbReference>
<dbReference type="InterPro" id="IPR014013">
    <property type="entry name" value="Helic_SF1/SF2_ATP-bd_DinG/Rad3"/>
</dbReference>
<dbReference type="RefSeq" id="WP_242935140.1">
    <property type="nucleotide sequence ID" value="NZ_AP025028.1"/>
</dbReference>
<gene>
    <name evidence="10" type="primary">dinG</name>
    <name evidence="10" type="ORF">LPTSP3_g17990</name>
</gene>
<organism evidence="10 11">
    <name type="scientific">Leptospira kobayashii</name>
    <dbReference type="NCBI Taxonomy" id="1917830"/>
    <lineage>
        <taxon>Bacteria</taxon>
        <taxon>Pseudomonadati</taxon>
        <taxon>Spirochaetota</taxon>
        <taxon>Spirochaetia</taxon>
        <taxon>Leptospirales</taxon>
        <taxon>Leptospiraceae</taxon>
        <taxon>Leptospira</taxon>
    </lineage>
</organism>
<dbReference type="SUPFAM" id="SSF52540">
    <property type="entry name" value="P-loop containing nucleoside triphosphate hydrolases"/>
    <property type="match status" value="1"/>
</dbReference>
<protein>
    <recommendedName>
        <fullName evidence="6">DNA 5'-3' helicase</fullName>
        <ecNumber evidence="6">5.6.2.3</ecNumber>
    </recommendedName>
</protein>
<evidence type="ECO:0000313" key="10">
    <source>
        <dbReference type="EMBL" id="BDA78869.1"/>
    </source>
</evidence>
<evidence type="ECO:0000256" key="3">
    <source>
        <dbReference type="ARBA" id="ARBA00022801"/>
    </source>
</evidence>
<dbReference type="GO" id="GO:0004386">
    <property type="term" value="F:helicase activity"/>
    <property type="evidence" value="ECO:0007669"/>
    <property type="project" value="UniProtKB-KW"/>
</dbReference>
<dbReference type="Proteomes" id="UP000245263">
    <property type="component" value="Chromosome 1"/>
</dbReference>
<feature type="domain" description="Helicase ATP-binding" evidence="8">
    <location>
        <begin position="33"/>
        <end position="294"/>
    </location>
</feature>
<evidence type="ECO:0000256" key="6">
    <source>
        <dbReference type="ARBA" id="ARBA00044969"/>
    </source>
</evidence>
<keyword evidence="11" id="KW-1185">Reference proteome</keyword>
<evidence type="ECO:0000256" key="5">
    <source>
        <dbReference type="ARBA" id="ARBA00038058"/>
    </source>
</evidence>
<dbReference type="PANTHER" id="PTHR11472">
    <property type="entry name" value="DNA REPAIR DEAD HELICASE RAD3/XP-D SUBFAMILY MEMBER"/>
    <property type="match status" value="1"/>
</dbReference>
<dbReference type="InterPro" id="IPR045028">
    <property type="entry name" value="DinG/Rad3-like"/>
</dbReference>
<dbReference type="Gene3D" id="3.40.50.300">
    <property type="entry name" value="P-loop containing nucleotide triphosphate hydrolases"/>
    <property type="match status" value="2"/>
</dbReference>
<reference evidence="10 11" key="1">
    <citation type="submission" date="2021-08" db="EMBL/GenBank/DDBJ databases">
        <title>Complete genome sequence of Leptospira kobayashii strain E30.</title>
        <authorList>
            <person name="Nakao R."/>
            <person name="Nakamura S."/>
            <person name="Masuzawa T."/>
            <person name="Koizumi N."/>
        </authorList>
    </citation>
    <scope>NUCLEOTIDE SEQUENCE [LARGE SCALE GENOMIC DNA]</scope>
    <source>
        <strain evidence="10 11">E30</strain>
    </source>
</reference>
<dbReference type="InterPro" id="IPR006555">
    <property type="entry name" value="ATP-dep_Helicase_C"/>
</dbReference>
<evidence type="ECO:0000256" key="1">
    <source>
        <dbReference type="ARBA" id="ARBA00001966"/>
    </source>
</evidence>
<dbReference type="SMART" id="SM00487">
    <property type="entry name" value="DEXDc"/>
    <property type="match status" value="1"/>
</dbReference>
<dbReference type="PROSITE" id="PS51193">
    <property type="entry name" value="HELICASE_ATP_BIND_2"/>
    <property type="match status" value="1"/>
</dbReference>
<feature type="domain" description="Helicase ATP-binding" evidence="9">
    <location>
        <begin position="11"/>
        <end position="285"/>
    </location>
</feature>
<sequence length="666" mass="75539">MSNTQDIFAKSLPKLWKDYEARPEQVSMAVAVESALLKGESLAVEAGTGVGKSLAYLIPAALYSIENDCIVAISTETKSLQDQILKKDIALVSEAIGQEVRAHVALGANNYLCKRKYGKIMDRGDFGPEMEREIDQFVKWERATETGIRSEYEGFVSGSFWNSVGRESENCLSRNCPNFSSSYYFLEKEKWKKANILIINHHLLASHLAGDFRILPPFQHLVIDEAHSFPEAVGKAFGSELKYELLINLLHYLYHPEKKTGFASKLPDKKKDIVADAIQKAESYASDFFRLLFSEIPLNFQFSFRHTSRIKADDGALEDSLYDLSEICLGMLEKYKKDSDDNDEKEIALALEMVGTQTKKAAAFVEEFRTKKNSNLVFWIEAPNQTAKDRYYHLYSQPKNTEEILSKSLFPNMESVVMTSATLSPTPGNFQYFLKEIGTKDVQTKTLASPFAYNTHSVLFVPKQVADPVSDPRRNKIDVSFWVEKLIKLSKGDAFVLFTSNKLLSEVYEDLVDKLDFPLFSQVHLGPIQAKREFMQTEQSVLFGVSSFWQGIDIKGDKLRNVIITKLPFQVPTEPVLQAKMEDMEKEGKSPFWEMQVPKTCLLLRQGFGRLIRSSFDTGMVSILDPRVHTKSYGKNVIQSLPKGVPVVTEFPELERKFNNLPKMKV</sequence>
<comment type="catalytic activity">
    <reaction evidence="7">
        <text>ATP + H2O = ADP + phosphate + H(+)</text>
        <dbReference type="Rhea" id="RHEA:13065"/>
        <dbReference type="ChEBI" id="CHEBI:15377"/>
        <dbReference type="ChEBI" id="CHEBI:15378"/>
        <dbReference type="ChEBI" id="CHEBI:30616"/>
        <dbReference type="ChEBI" id="CHEBI:43474"/>
        <dbReference type="ChEBI" id="CHEBI:456216"/>
        <dbReference type="EC" id="5.6.2.3"/>
    </reaction>
</comment>
<keyword evidence="3" id="KW-0378">Hydrolase</keyword>
<keyword evidence="2" id="KW-0547">Nucleotide-binding</keyword>
<proteinExistence type="inferred from homology"/>
<evidence type="ECO:0000256" key="7">
    <source>
        <dbReference type="ARBA" id="ARBA00048954"/>
    </source>
</evidence>
<comment type="cofactor">
    <cofactor evidence="1">
        <name>[4Fe-4S] cluster</name>
        <dbReference type="ChEBI" id="CHEBI:49883"/>
    </cofactor>
</comment>
<dbReference type="InterPro" id="IPR014001">
    <property type="entry name" value="Helicase_ATP-bd"/>
</dbReference>
<dbReference type="PANTHER" id="PTHR11472:SF34">
    <property type="entry name" value="REGULATOR OF TELOMERE ELONGATION HELICASE 1"/>
    <property type="match status" value="1"/>
</dbReference>
<comment type="similarity">
    <text evidence="5">Belongs to the helicase family. DinG subfamily.</text>
</comment>
<evidence type="ECO:0000259" key="9">
    <source>
        <dbReference type="PROSITE" id="PS51193"/>
    </source>
</evidence>
<evidence type="ECO:0000256" key="4">
    <source>
        <dbReference type="ARBA" id="ARBA00022840"/>
    </source>
</evidence>
<dbReference type="InterPro" id="IPR011545">
    <property type="entry name" value="DEAD/DEAH_box_helicase_dom"/>
</dbReference>
<dbReference type="EC" id="5.6.2.3" evidence="6"/>
<dbReference type="PROSITE" id="PS51192">
    <property type="entry name" value="HELICASE_ATP_BIND_1"/>
    <property type="match status" value="1"/>
</dbReference>
<dbReference type="EMBL" id="AP025028">
    <property type="protein sequence ID" value="BDA78869.1"/>
    <property type="molecule type" value="Genomic_DNA"/>
</dbReference>
<dbReference type="SMART" id="SM00491">
    <property type="entry name" value="HELICc2"/>
    <property type="match status" value="1"/>
</dbReference>
<dbReference type="InterPro" id="IPR027417">
    <property type="entry name" value="P-loop_NTPase"/>
</dbReference>
<dbReference type="Pfam" id="PF00270">
    <property type="entry name" value="DEAD"/>
    <property type="match status" value="1"/>
</dbReference>
<keyword evidence="4" id="KW-0067">ATP-binding</keyword>
<evidence type="ECO:0000313" key="11">
    <source>
        <dbReference type="Proteomes" id="UP000245263"/>
    </source>
</evidence>
<accession>A0ABN6KG63</accession>